<proteinExistence type="predicted"/>
<gene>
    <name evidence="1" type="ORF">QFC20_002119</name>
</gene>
<protein>
    <submittedName>
        <fullName evidence="1">Uncharacterized protein</fullName>
    </submittedName>
</protein>
<evidence type="ECO:0000313" key="2">
    <source>
        <dbReference type="Proteomes" id="UP001230649"/>
    </source>
</evidence>
<dbReference type="Proteomes" id="UP001230649">
    <property type="component" value="Unassembled WGS sequence"/>
</dbReference>
<dbReference type="EMBL" id="JASBWS010000014">
    <property type="protein sequence ID" value="KAJ9112792.1"/>
    <property type="molecule type" value="Genomic_DNA"/>
</dbReference>
<accession>A0ACC2WMB9</accession>
<name>A0ACC2WMB9_9TREE</name>
<reference evidence="1" key="1">
    <citation type="submission" date="2023-04" db="EMBL/GenBank/DDBJ databases">
        <title>Draft Genome sequencing of Naganishia species isolated from polar environments using Oxford Nanopore Technology.</title>
        <authorList>
            <person name="Leo P."/>
            <person name="Venkateswaran K."/>
        </authorList>
    </citation>
    <scope>NUCLEOTIDE SEQUENCE</scope>
    <source>
        <strain evidence="1">MNA-CCFEE 5262</strain>
    </source>
</reference>
<evidence type="ECO:0000313" key="1">
    <source>
        <dbReference type="EMBL" id="KAJ9112792.1"/>
    </source>
</evidence>
<comment type="caution">
    <text evidence="1">The sequence shown here is derived from an EMBL/GenBank/DDBJ whole genome shotgun (WGS) entry which is preliminary data.</text>
</comment>
<sequence>MFSEIYSLFLGKWSNHGAEQEPLASPEDAGAEKKHTNNWAVLVCSSRYWFNYRHMANTLGMYRTVKRLGIPDSQIILMLADDVACNPRNTFPGTIYANKGKQLDLYGSGVDSEEEGGVEGVEVDYRGYHVNVENFLRVLTGRLPPHMPPSKHLLSDASSNIFVYVTGHGGDGFLKFQDNEEIGARDLGDAIGQMWEKKRYNKMMVMIDTCQANTLYSSIYSPNVLATGSSELGENSYSHHNDMEIGVAVIDSFTHYVLQYLEGIQRGSDATMQDFFDIYDPVKIKSHPGIRKDLFPHDLRQTLVTDFFGGVAQVETTQSTRRTDTAEWNEAGAKEQRVSSRRNILDERNISLPGPITPGHDLRAPTTGPKQDWIVLVVLMGLLWLLRRRTSRVLRNAAYEKGKTE</sequence>
<keyword evidence="2" id="KW-1185">Reference proteome</keyword>
<organism evidence="1 2">
    <name type="scientific">Naganishia adeliensis</name>
    <dbReference type="NCBI Taxonomy" id="92952"/>
    <lineage>
        <taxon>Eukaryota</taxon>
        <taxon>Fungi</taxon>
        <taxon>Dikarya</taxon>
        <taxon>Basidiomycota</taxon>
        <taxon>Agaricomycotina</taxon>
        <taxon>Tremellomycetes</taxon>
        <taxon>Filobasidiales</taxon>
        <taxon>Filobasidiaceae</taxon>
        <taxon>Naganishia</taxon>
    </lineage>
</organism>